<accession>A0A0L0SYZ1</accession>
<organism evidence="8 9">
    <name type="scientific">Allomyces macrogynus (strain ATCC 38327)</name>
    <name type="common">Allomyces javanicus var. macrogynus</name>
    <dbReference type="NCBI Taxonomy" id="578462"/>
    <lineage>
        <taxon>Eukaryota</taxon>
        <taxon>Fungi</taxon>
        <taxon>Fungi incertae sedis</taxon>
        <taxon>Blastocladiomycota</taxon>
        <taxon>Blastocladiomycetes</taxon>
        <taxon>Blastocladiales</taxon>
        <taxon>Blastocladiaceae</taxon>
        <taxon>Allomyces</taxon>
    </lineage>
</organism>
<feature type="transmembrane region" description="Helical" evidence="7">
    <location>
        <begin position="34"/>
        <end position="54"/>
    </location>
</feature>
<reference evidence="8 9" key="1">
    <citation type="submission" date="2009-11" db="EMBL/GenBank/DDBJ databases">
        <title>Annotation of Allomyces macrogynus ATCC 38327.</title>
        <authorList>
            <consortium name="The Broad Institute Genome Sequencing Platform"/>
            <person name="Russ C."/>
            <person name="Cuomo C."/>
            <person name="Burger G."/>
            <person name="Gray M.W."/>
            <person name="Holland P.W.H."/>
            <person name="King N."/>
            <person name="Lang F.B.F."/>
            <person name="Roger A.J."/>
            <person name="Ruiz-Trillo I."/>
            <person name="Young S.K."/>
            <person name="Zeng Q."/>
            <person name="Gargeya S."/>
            <person name="Fitzgerald M."/>
            <person name="Haas B."/>
            <person name="Abouelleil A."/>
            <person name="Alvarado L."/>
            <person name="Arachchi H.M."/>
            <person name="Berlin A."/>
            <person name="Chapman S.B."/>
            <person name="Gearin G."/>
            <person name="Goldberg J."/>
            <person name="Griggs A."/>
            <person name="Gujja S."/>
            <person name="Hansen M."/>
            <person name="Heiman D."/>
            <person name="Howarth C."/>
            <person name="Larimer J."/>
            <person name="Lui A."/>
            <person name="MacDonald P.J.P."/>
            <person name="McCowen C."/>
            <person name="Montmayeur A."/>
            <person name="Murphy C."/>
            <person name="Neiman D."/>
            <person name="Pearson M."/>
            <person name="Priest M."/>
            <person name="Roberts A."/>
            <person name="Saif S."/>
            <person name="Shea T."/>
            <person name="Sisk P."/>
            <person name="Stolte C."/>
            <person name="Sykes S."/>
            <person name="Wortman J."/>
            <person name="Nusbaum C."/>
            <person name="Birren B."/>
        </authorList>
    </citation>
    <scope>NUCLEOTIDE SEQUENCE [LARGE SCALE GENOMIC DNA]</scope>
    <source>
        <strain evidence="8 9">ATCC 38327</strain>
    </source>
</reference>
<dbReference type="GO" id="GO:0005506">
    <property type="term" value="F:iron ion binding"/>
    <property type="evidence" value="ECO:0007669"/>
    <property type="project" value="InterPro"/>
</dbReference>
<keyword evidence="6" id="KW-0503">Monooxygenase</keyword>
<dbReference type="InterPro" id="IPR050121">
    <property type="entry name" value="Cytochrome_P450_monoxygenase"/>
</dbReference>
<sequence length="556" mass="61946">MDAINMAQMYLSDVLVCVQPAAKSLARATTPRRVTAAAAVVGVAWAAHAFYTMLVPPRHLRKYTSPGIWTTIRAFAANKGYVEQREVFEEHMLQDALKRGLVKSRDDPPMPVYMIWIMGYYLVIVQNPEDVKLILTDHDNFDKIQFGLGYTDRLFGDNIVFSQTAEWKQQRKVVNPAFRRGWATSLFGTPARNLVKKLDEYAASGAIMDPAEWTQRMALDALTLAAFGDNIDSINHPNAPIVVMYNTLMAESADLGKLLNPFYKWSKDGKHMLALIEQFDQFIFDMIDTKTAELAAKRAAGLQDGDQDARNLLEMMIEAAEGTDFSREDLRANTVIFFVAGHDTTANALSFAIYLLGMHPEVQERARQEVISIMGDANPSTPAEEMLYPTTNEERSMAYLTCVIKETMRLFPSLAALPHRITTAPVTLHDGTVLPKGTRVTADLYSLHRNRAVWGPGANEFKPERWLFSVGPDGQVPMHPGAANFAWAPFGGGQRICMGQQFSLVEQRVVLAMLLLRYTWTVVGDDKALAGKPEVLPGTLLHPVGVQVKLVRRGVE</sequence>
<evidence type="ECO:0000256" key="1">
    <source>
        <dbReference type="ARBA" id="ARBA00001971"/>
    </source>
</evidence>
<protein>
    <recommendedName>
        <fullName evidence="10">Cytochrome P450</fullName>
    </recommendedName>
</protein>
<reference evidence="9" key="2">
    <citation type="submission" date="2009-11" db="EMBL/GenBank/DDBJ databases">
        <title>The Genome Sequence of Allomyces macrogynus strain ATCC 38327.</title>
        <authorList>
            <consortium name="The Broad Institute Genome Sequencing Platform"/>
            <person name="Russ C."/>
            <person name="Cuomo C."/>
            <person name="Shea T."/>
            <person name="Young S.K."/>
            <person name="Zeng Q."/>
            <person name="Koehrsen M."/>
            <person name="Haas B."/>
            <person name="Borodovsky M."/>
            <person name="Guigo R."/>
            <person name="Alvarado L."/>
            <person name="Berlin A."/>
            <person name="Borenstein D."/>
            <person name="Chen Z."/>
            <person name="Engels R."/>
            <person name="Freedman E."/>
            <person name="Gellesch M."/>
            <person name="Goldberg J."/>
            <person name="Griggs A."/>
            <person name="Gujja S."/>
            <person name="Heiman D."/>
            <person name="Hepburn T."/>
            <person name="Howarth C."/>
            <person name="Jen D."/>
            <person name="Larson L."/>
            <person name="Lewis B."/>
            <person name="Mehta T."/>
            <person name="Park D."/>
            <person name="Pearson M."/>
            <person name="Roberts A."/>
            <person name="Saif S."/>
            <person name="Shenoy N."/>
            <person name="Sisk P."/>
            <person name="Stolte C."/>
            <person name="Sykes S."/>
            <person name="Walk T."/>
            <person name="White J."/>
            <person name="Yandava C."/>
            <person name="Burger G."/>
            <person name="Gray M.W."/>
            <person name="Holland P.W.H."/>
            <person name="King N."/>
            <person name="Lang F.B.F."/>
            <person name="Roger A.J."/>
            <person name="Ruiz-Trillo I."/>
            <person name="Lander E."/>
            <person name="Nusbaum C."/>
        </authorList>
    </citation>
    <scope>NUCLEOTIDE SEQUENCE [LARGE SCALE GENOMIC DNA]</scope>
    <source>
        <strain evidence="9">ATCC 38327</strain>
    </source>
</reference>
<keyword evidence="6" id="KW-0560">Oxidoreductase</keyword>
<dbReference type="OMA" id="EGPRSCP"/>
<dbReference type="InterPro" id="IPR036396">
    <property type="entry name" value="Cyt_P450_sf"/>
</dbReference>
<evidence type="ECO:0000256" key="3">
    <source>
        <dbReference type="ARBA" id="ARBA00022723"/>
    </source>
</evidence>
<proteinExistence type="inferred from homology"/>
<comment type="cofactor">
    <cofactor evidence="1 5">
        <name>heme</name>
        <dbReference type="ChEBI" id="CHEBI:30413"/>
    </cofactor>
</comment>
<dbReference type="Pfam" id="PF00067">
    <property type="entry name" value="p450"/>
    <property type="match status" value="1"/>
</dbReference>
<dbReference type="InterPro" id="IPR017972">
    <property type="entry name" value="Cyt_P450_CS"/>
</dbReference>
<comment type="similarity">
    <text evidence="2 6">Belongs to the cytochrome P450 family.</text>
</comment>
<evidence type="ECO:0000256" key="4">
    <source>
        <dbReference type="ARBA" id="ARBA00023004"/>
    </source>
</evidence>
<keyword evidence="7" id="KW-0812">Transmembrane</keyword>
<gene>
    <name evidence="8" type="ORF">AMAG_12453</name>
</gene>
<evidence type="ECO:0000256" key="7">
    <source>
        <dbReference type="SAM" id="Phobius"/>
    </source>
</evidence>
<keyword evidence="4 5" id="KW-0408">Iron</keyword>
<dbReference type="EMBL" id="GG745354">
    <property type="protein sequence ID" value="KNE67722.1"/>
    <property type="molecule type" value="Genomic_DNA"/>
</dbReference>
<dbReference type="Proteomes" id="UP000054350">
    <property type="component" value="Unassembled WGS sequence"/>
</dbReference>
<dbReference type="PROSITE" id="PS00086">
    <property type="entry name" value="CYTOCHROME_P450"/>
    <property type="match status" value="1"/>
</dbReference>
<evidence type="ECO:0000313" key="9">
    <source>
        <dbReference type="Proteomes" id="UP000054350"/>
    </source>
</evidence>
<dbReference type="InterPro" id="IPR002401">
    <property type="entry name" value="Cyt_P450_E_grp-I"/>
</dbReference>
<dbReference type="AlphaFoldDB" id="A0A0L0SYZ1"/>
<keyword evidence="7" id="KW-0472">Membrane</keyword>
<dbReference type="GO" id="GO:0016705">
    <property type="term" value="F:oxidoreductase activity, acting on paired donors, with incorporation or reduction of molecular oxygen"/>
    <property type="evidence" value="ECO:0007669"/>
    <property type="project" value="InterPro"/>
</dbReference>
<dbReference type="eggNOG" id="KOG0157">
    <property type="taxonomic scope" value="Eukaryota"/>
</dbReference>
<dbReference type="OrthoDB" id="1470350at2759"/>
<keyword evidence="7" id="KW-1133">Transmembrane helix</keyword>
<dbReference type="VEuPathDB" id="FungiDB:AMAG_12453"/>
<dbReference type="PRINTS" id="PR00463">
    <property type="entry name" value="EP450I"/>
</dbReference>
<evidence type="ECO:0000313" key="8">
    <source>
        <dbReference type="EMBL" id="KNE67722.1"/>
    </source>
</evidence>
<name>A0A0L0SYZ1_ALLM3</name>
<dbReference type="GO" id="GO:0020037">
    <property type="term" value="F:heme binding"/>
    <property type="evidence" value="ECO:0007669"/>
    <property type="project" value="InterPro"/>
</dbReference>
<evidence type="ECO:0000256" key="2">
    <source>
        <dbReference type="ARBA" id="ARBA00010617"/>
    </source>
</evidence>
<dbReference type="InterPro" id="IPR001128">
    <property type="entry name" value="Cyt_P450"/>
</dbReference>
<dbReference type="STRING" id="578462.A0A0L0SYZ1"/>
<keyword evidence="9" id="KW-1185">Reference proteome</keyword>
<dbReference type="Gene3D" id="1.10.630.10">
    <property type="entry name" value="Cytochrome P450"/>
    <property type="match status" value="1"/>
</dbReference>
<dbReference type="GO" id="GO:0004497">
    <property type="term" value="F:monooxygenase activity"/>
    <property type="evidence" value="ECO:0007669"/>
    <property type="project" value="UniProtKB-KW"/>
</dbReference>
<dbReference type="SUPFAM" id="SSF48264">
    <property type="entry name" value="Cytochrome P450"/>
    <property type="match status" value="1"/>
</dbReference>
<keyword evidence="3 5" id="KW-0479">Metal-binding</keyword>
<evidence type="ECO:0000256" key="6">
    <source>
        <dbReference type="RuleBase" id="RU000461"/>
    </source>
</evidence>
<dbReference type="PANTHER" id="PTHR24305">
    <property type="entry name" value="CYTOCHROME P450"/>
    <property type="match status" value="1"/>
</dbReference>
<dbReference type="PANTHER" id="PTHR24305:SF166">
    <property type="entry name" value="CYTOCHROME P450 12A4, MITOCHONDRIAL-RELATED"/>
    <property type="match status" value="1"/>
</dbReference>
<feature type="binding site" description="axial binding residue" evidence="5">
    <location>
        <position position="497"/>
    </location>
    <ligand>
        <name>heme</name>
        <dbReference type="ChEBI" id="CHEBI:30413"/>
    </ligand>
    <ligandPart>
        <name>Fe</name>
        <dbReference type="ChEBI" id="CHEBI:18248"/>
    </ligandPart>
</feature>
<keyword evidence="5 6" id="KW-0349">Heme</keyword>
<dbReference type="PRINTS" id="PR00385">
    <property type="entry name" value="P450"/>
</dbReference>
<evidence type="ECO:0008006" key="10">
    <source>
        <dbReference type="Google" id="ProtNLM"/>
    </source>
</evidence>
<evidence type="ECO:0000256" key="5">
    <source>
        <dbReference type="PIRSR" id="PIRSR602401-1"/>
    </source>
</evidence>